<dbReference type="RefSeq" id="WP_207003486.1">
    <property type="nucleotide sequence ID" value="NZ_JAEKJR010000002.1"/>
</dbReference>
<name>A0ABS3EA37_9GAMM</name>
<proteinExistence type="predicted"/>
<evidence type="ECO:0000313" key="1">
    <source>
        <dbReference type="EMBL" id="MBN8432172.1"/>
    </source>
</evidence>
<sequence>MKNPYGKFLDSKESIFNKLGFLKLVDNEYVAIFSKNDCAIEISIERYYAPSINTKVIDREGNTYSMRVIRELLDLKNLERDSKHLEDIKSRYKLDDEIADKSLRRKGLEEYVNLSFEQLLGFLSRFSDALCPIDDALKLEYQKRDQDFLRRLGL</sequence>
<dbReference type="Proteomes" id="UP000664293">
    <property type="component" value="Unassembled WGS sequence"/>
</dbReference>
<evidence type="ECO:0000313" key="2">
    <source>
        <dbReference type="Proteomes" id="UP000664293"/>
    </source>
</evidence>
<accession>A0ABS3EA37</accession>
<organism evidence="1 2">
    <name type="scientific">Microbulbifer salipaludis</name>
    <dbReference type="NCBI Taxonomy" id="187980"/>
    <lineage>
        <taxon>Bacteria</taxon>
        <taxon>Pseudomonadati</taxon>
        <taxon>Pseudomonadota</taxon>
        <taxon>Gammaproteobacteria</taxon>
        <taxon>Cellvibrionales</taxon>
        <taxon>Microbulbiferaceae</taxon>
        <taxon>Microbulbifer</taxon>
    </lineage>
</organism>
<dbReference type="EMBL" id="JAEKJR010000002">
    <property type="protein sequence ID" value="MBN8432172.1"/>
    <property type="molecule type" value="Genomic_DNA"/>
</dbReference>
<protein>
    <submittedName>
        <fullName evidence="1">Uncharacterized protein</fullName>
    </submittedName>
</protein>
<comment type="caution">
    <text evidence="1">The sequence shown here is derived from an EMBL/GenBank/DDBJ whole genome shotgun (WGS) entry which is preliminary data.</text>
</comment>
<keyword evidence="2" id="KW-1185">Reference proteome</keyword>
<reference evidence="1 2" key="1">
    <citation type="submission" date="2020-12" db="EMBL/GenBank/DDBJ databases">
        <title>Oil enriched cultivation method for isolating marine PHA-producing bacteria.</title>
        <authorList>
            <person name="Zheng W."/>
            <person name="Yu S."/>
            <person name="Huang Y."/>
        </authorList>
    </citation>
    <scope>NUCLEOTIDE SEQUENCE [LARGE SCALE GENOMIC DNA]</scope>
    <source>
        <strain evidence="1 2">SN0-2</strain>
    </source>
</reference>
<gene>
    <name evidence="1" type="ORF">JF535_15070</name>
</gene>